<sequence>MTSMDINGTAEPVYSLAGKKIFVAGHTGMVGSAILRRLHGTDCDIITAAHSALDLTRQGPTENFITGRKPDVIIIAAAHVGGILANAQSPADFLYDNLAIGINVIHAAHQTGVERLLWLGSSCIYPRDAAQPLTEDALMMGPLEATNEAYAIAKIAGLKYAEACARQFGDCFMTAMPTNLYGPNDNFDLKTSHVLPALMRRIHEAKIMGAEQVTLWGSGTPLREFLHVDDLAEACLHLLQFHHGFEPVNIGSGEEISIKDLALLIARVVGYEGRFEHDLSKPDGTPRKFLDTSRMAALGWRPRISLEDGLRAVYSAWVEESAEAVAA</sequence>
<dbReference type="InterPro" id="IPR036291">
    <property type="entry name" value="NAD(P)-bd_dom_sf"/>
</dbReference>
<evidence type="ECO:0000256" key="2">
    <source>
        <dbReference type="ARBA" id="ARBA00022857"/>
    </source>
</evidence>
<feature type="binding site" evidence="5">
    <location>
        <position position="154"/>
    </location>
    <ligand>
        <name>NADP(+)</name>
        <dbReference type="ChEBI" id="CHEBI:58349"/>
    </ligand>
</feature>
<dbReference type="EMBL" id="OOFM01000004">
    <property type="protein sequence ID" value="SPL63837.1"/>
    <property type="molecule type" value="Genomic_DNA"/>
</dbReference>
<keyword evidence="5" id="KW-0511">Multifunctional enzyme</keyword>
<evidence type="ECO:0000313" key="8">
    <source>
        <dbReference type="Proteomes" id="UP000246073"/>
    </source>
</evidence>
<dbReference type="Gene3D" id="3.90.25.10">
    <property type="entry name" value="UDP-galactose 4-epimerase, domain 1"/>
    <property type="match status" value="1"/>
</dbReference>
<evidence type="ECO:0000256" key="3">
    <source>
        <dbReference type="ARBA" id="ARBA00023002"/>
    </source>
</evidence>
<feature type="binding site" evidence="5">
    <location>
        <position position="193"/>
    </location>
    <ligand>
        <name>NADP(+)</name>
        <dbReference type="ChEBI" id="CHEBI:58349"/>
    </ligand>
</feature>
<dbReference type="PANTHER" id="PTHR43238">
    <property type="entry name" value="GDP-L-FUCOSE SYNTHASE"/>
    <property type="match status" value="1"/>
</dbReference>
<feature type="active site" description="Proton donor/acceptor" evidence="5">
    <location>
        <position position="150"/>
    </location>
</feature>
<evidence type="ECO:0000313" key="7">
    <source>
        <dbReference type="EMBL" id="SPL63837.1"/>
    </source>
</evidence>
<evidence type="ECO:0000259" key="6">
    <source>
        <dbReference type="Pfam" id="PF01370"/>
    </source>
</evidence>
<dbReference type="Proteomes" id="UP000246073">
    <property type="component" value="Unassembled WGS sequence"/>
</dbReference>
<dbReference type="UniPathway" id="UPA00128">
    <property type="reaction ID" value="UER00191"/>
</dbReference>
<gene>
    <name evidence="5" type="primary">fcl</name>
    <name evidence="7" type="ORF">OHAE_3769</name>
</gene>
<dbReference type="Pfam" id="PF01370">
    <property type="entry name" value="Epimerase"/>
    <property type="match status" value="1"/>
</dbReference>
<evidence type="ECO:0000256" key="1">
    <source>
        <dbReference type="ARBA" id="ARBA00005959"/>
    </source>
</evidence>
<feature type="site" description="Important for catalytic activity" evidence="5">
    <location>
        <position position="121"/>
    </location>
</feature>
<feature type="binding site" evidence="5">
    <location>
        <position position="201"/>
    </location>
    <ligand>
        <name>substrate</name>
    </ligand>
</feature>
<dbReference type="GO" id="GO:0050577">
    <property type="term" value="F:GDP-L-fucose synthase activity"/>
    <property type="evidence" value="ECO:0007669"/>
    <property type="project" value="UniProtKB-UniRule"/>
</dbReference>
<dbReference type="EC" id="1.1.1.271" evidence="5"/>
<feature type="binding site" evidence="5">
    <location>
        <begin position="177"/>
        <end position="180"/>
    </location>
    <ligand>
        <name>NADP(+)</name>
        <dbReference type="ChEBI" id="CHEBI:58349"/>
    </ligand>
</feature>
<keyword evidence="4 5" id="KW-0413">Isomerase</keyword>
<evidence type="ECO:0000256" key="5">
    <source>
        <dbReference type="HAMAP-Rule" id="MF_00956"/>
    </source>
</evidence>
<organism evidence="7 8">
    <name type="scientific">Ochrobactrum soli</name>
    <dbReference type="NCBI Taxonomy" id="2448455"/>
    <lineage>
        <taxon>Bacteria</taxon>
        <taxon>Pseudomonadati</taxon>
        <taxon>Pseudomonadota</taxon>
        <taxon>Alphaproteobacteria</taxon>
        <taxon>Hyphomicrobiales</taxon>
        <taxon>Brucellaceae</taxon>
        <taxon>Brucella/Ochrobactrum group</taxon>
        <taxon>Ochrobactrum</taxon>
    </lineage>
</organism>
<dbReference type="CDD" id="cd05239">
    <property type="entry name" value="GDP_FS_SDR_e"/>
    <property type="match status" value="1"/>
</dbReference>
<name>A0A2P9HIC2_9HYPH</name>
<feature type="binding site" evidence="5">
    <location>
        <position position="283"/>
    </location>
    <ligand>
        <name>substrate</name>
    </ligand>
</feature>
<feature type="binding site" evidence="5">
    <location>
        <begin position="119"/>
        <end position="122"/>
    </location>
    <ligand>
        <name>NADP(+)</name>
        <dbReference type="ChEBI" id="CHEBI:58349"/>
    </ligand>
</feature>
<comment type="similarity">
    <text evidence="1 5">Belongs to the NAD(P)-dependent epimerase/dehydratase family. Fucose synthase subfamily.</text>
</comment>
<dbReference type="HAMAP" id="MF_00956">
    <property type="entry name" value="GDP_fucose_synth"/>
    <property type="match status" value="1"/>
</dbReference>
<feature type="binding site" evidence="5">
    <location>
        <begin position="25"/>
        <end position="31"/>
    </location>
    <ligand>
        <name>NADP(+)</name>
        <dbReference type="ChEBI" id="CHEBI:58349"/>
    </ligand>
</feature>
<evidence type="ECO:0000256" key="4">
    <source>
        <dbReference type="ARBA" id="ARBA00023235"/>
    </source>
</evidence>
<dbReference type="GO" id="GO:0016853">
    <property type="term" value="F:isomerase activity"/>
    <property type="evidence" value="ECO:0007669"/>
    <property type="project" value="UniProtKB-KW"/>
</dbReference>
<dbReference type="InterPro" id="IPR028614">
    <property type="entry name" value="GDP_fucose/colitose_synth"/>
</dbReference>
<proteinExistence type="inferred from homology"/>
<reference evidence="8" key="1">
    <citation type="submission" date="2017-12" db="EMBL/GenBank/DDBJ databases">
        <authorList>
            <person name="Diaz M."/>
        </authorList>
    </citation>
    <scope>NUCLEOTIDE SEQUENCE [LARGE SCALE GENOMIC DNA]</scope>
    <source>
        <strain evidence="8">FI11154</strain>
    </source>
</reference>
<dbReference type="AlphaFoldDB" id="A0A2P9HIC2"/>
<comment type="pathway">
    <text evidence="5">Nucleotide-sugar biosynthesis; GDP-L-fucose biosynthesis via de novo pathway; GDP-L-fucose from GDP-alpha-D-mannose: step 2/2.</text>
</comment>
<comment type="catalytic activity">
    <reaction evidence="5">
        <text>GDP-beta-L-fucose + NADP(+) = GDP-4-dehydro-alpha-D-rhamnose + NADPH + H(+)</text>
        <dbReference type="Rhea" id="RHEA:18885"/>
        <dbReference type="ChEBI" id="CHEBI:15378"/>
        <dbReference type="ChEBI" id="CHEBI:57273"/>
        <dbReference type="ChEBI" id="CHEBI:57783"/>
        <dbReference type="ChEBI" id="CHEBI:57964"/>
        <dbReference type="ChEBI" id="CHEBI:58349"/>
        <dbReference type="EC" id="1.1.1.271"/>
    </reaction>
</comment>
<dbReference type="SUPFAM" id="SSF51735">
    <property type="entry name" value="NAD(P)-binding Rossmann-fold domains"/>
    <property type="match status" value="1"/>
</dbReference>
<protein>
    <recommendedName>
        <fullName evidence="5">GDP-L-fucose synthase</fullName>
        <ecNumber evidence="5">1.1.1.271</ecNumber>
    </recommendedName>
    <alternativeName>
        <fullName evidence="5">GDP-4-keto-6-deoxy-D-mannose-3,5-epimerase-4-reductase</fullName>
    </alternativeName>
</protein>
<dbReference type="GO" id="GO:0042351">
    <property type="term" value="P:'de novo' GDP-L-fucose biosynthetic process"/>
    <property type="evidence" value="ECO:0007669"/>
    <property type="project" value="UniProtKB-UniRule"/>
</dbReference>
<feature type="binding site" evidence="5">
    <location>
        <position position="216"/>
    </location>
    <ligand>
        <name>substrate</name>
    </ligand>
</feature>
<feature type="site" description="Important for catalytic activity" evidence="5">
    <location>
        <position position="123"/>
    </location>
</feature>
<dbReference type="Gene3D" id="3.40.50.720">
    <property type="entry name" value="NAD(P)-binding Rossmann-like Domain"/>
    <property type="match status" value="1"/>
</dbReference>
<dbReference type="GO" id="GO:0070401">
    <property type="term" value="F:NADP+ binding"/>
    <property type="evidence" value="ECO:0007669"/>
    <property type="project" value="UniProtKB-UniRule"/>
</dbReference>
<feature type="binding site" evidence="5">
    <location>
        <position position="223"/>
    </location>
    <ligand>
        <name>substrate</name>
    </ligand>
</feature>
<dbReference type="PANTHER" id="PTHR43238:SF1">
    <property type="entry name" value="GDP-L-FUCOSE SYNTHASE"/>
    <property type="match status" value="1"/>
</dbReference>
<dbReference type="InterPro" id="IPR001509">
    <property type="entry name" value="Epimerase_deHydtase"/>
</dbReference>
<accession>A0A2P9HIC2</accession>
<comment type="function">
    <text evidence="5">Catalyzes the two-step NADP-dependent conversion of GDP-4-dehydro-6-deoxy-D-mannose to GDP-fucose, involving an epimerase and a reductase reaction.</text>
</comment>
<keyword evidence="2 5" id="KW-0521">NADP</keyword>
<feature type="domain" description="NAD-dependent epimerase/dehydratase" evidence="6">
    <location>
        <begin position="21"/>
        <end position="251"/>
    </location>
</feature>
<keyword evidence="3 5" id="KW-0560">Oxidoreductase</keyword>